<dbReference type="Gene3D" id="1.20.1280.50">
    <property type="match status" value="1"/>
</dbReference>
<dbReference type="OrthoDB" id="940763at2759"/>
<evidence type="ECO:0000259" key="1">
    <source>
        <dbReference type="PROSITE" id="PS50181"/>
    </source>
</evidence>
<proteinExistence type="predicted"/>
<evidence type="ECO:0000313" key="2">
    <source>
        <dbReference type="EMBL" id="PPS17540.1"/>
    </source>
</evidence>
<dbReference type="SUPFAM" id="SSF81383">
    <property type="entry name" value="F-box domain"/>
    <property type="match status" value="1"/>
</dbReference>
<evidence type="ECO:0000313" key="3">
    <source>
        <dbReference type="Proteomes" id="UP000239757"/>
    </source>
</evidence>
<dbReference type="InterPro" id="IPR036047">
    <property type="entry name" value="F-box-like_dom_sf"/>
</dbReference>
<feature type="domain" description="F-box" evidence="1">
    <location>
        <begin position="38"/>
        <end position="86"/>
    </location>
</feature>
<dbReference type="SUPFAM" id="SSF52047">
    <property type="entry name" value="RNI-like"/>
    <property type="match status" value="1"/>
</dbReference>
<protein>
    <recommendedName>
        <fullName evidence="1">F-box domain-containing protein</fullName>
    </recommendedName>
</protein>
<dbReference type="PROSITE" id="PS50181">
    <property type="entry name" value="FBOX"/>
    <property type="match status" value="1"/>
</dbReference>
<dbReference type="PANTHER" id="PTHR31639">
    <property type="entry name" value="F-BOX PROTEIN-LIKE"/>
    <property type="match status" value="1"/>
</dbReference>
<name>A0A2P5YPM6_GOSBA</name>
<dbReference type="AlphaFoldDB" id="A0A2P5YPM6"/>
<dbReference type="EMBL" id="KZ662917">
    <property type="protein sequence ID" value="PPS17540.1"/>
    <property type="molecule type" value="Genomic_DNA"/>
</dbReference>
<dbReference type="PANTHER" id="PTHR31639:SF256">
    <property type="entry name" value="OS07G0242900 PROTEIN"/>
    <property type="match status" value="1"/>
</dbReference>
<dbReference type="Proteomes" id="UP000239757">
    <property type="component" value="Unassembled WGS sequence"/>
</dbReference>
<dbReference type="InterPro" id="IPR001810">
    <property type="entry name" value="F-box_dom"/>
</dbReference>
<accession>A0A2P5YPM6</accession>
<organism evidence="2 3">
    <name type="scientific">Gossypium barbadense</name>
    <name type="common">Sea Island cotton</name>
    <name type="synonym">Hibiscus barbadensis</name>
    <dbReference type="NCBI Taxonomy" id="3634"/>
    <lineage>
        <taxon>Eukaryota</taxon>
        <taxon>Viridiplantae</taxon>
        <taxon>Streptophyta</taxon>
        <taxon>Embryophyta</taxon>
        <taxon>Tracheophyta</taxon>
        <taxon>Spermatophyta</taxon>
        <taxon>Magnoliopsida</taxon>
        <taxon>eudicotyledons</taxon>
        <taxon>Gunneridae</taxon>
        <taxon>Pentapetalae</taxon>
        <taxon>rosids</taxon>
        <taxon>malvids</taxon>
        <taxon>Malvales</taxon>
        <taxon>Malvaceae</taxon>
        <taxon>Malvoideae</taxon>
        <taxon>Gossypium</taxon>
    </lineage>
</organism>
<dbReference type="Pfam" id="PF00646">
    <property type="entry name" value="F-box"/>
    <property type="match status" value="1"/>
</dbReference>
<gene>
    <name evidence="2" type="ORF">GOBAR_AA03044</name>
</gene>
<reference evidence="2 3" key="1">
    <citation type="submission" date="2015-01" db="EMBL/GenBank/DDBJ databases">
        <title>Genome of allotetraploid Gossypium barbadense reveals genomic plasticity and fiber elongation in cotton evolution.</title>
        <authorList>
            <person name="Chen X."/>
            <person name="Liu X."/>
            <person name="Zhao B."/>
            <person name="Zheng H."/>
            <person name="Hu Y."/>
            <person name="Lu G."/>
            <person name="Yang C."/>
            <person name="Chen J."/>
            <person name="Shan C."/>
            <person name="Zhang L."/>
            <person name="Zhou Y."/>
            <person name="Wang L."/>
            <person name="Guo W."/>
            <person name="Bai Y."/>
            <person name="Ruan J."/>
            <person name="Shangguan X."/>
            <person name="Mao Y."/>
            <person name="Jiang J."/>
            <person name="Zhu Y."/>
            <person name="Lei J."/>
            <person name="Kang H."/>
            <person name="Chen S."/>
            <person name="He X."/>
            <person name="Wang R."/>
            <person name="Wang Y."/>
            <person name="Chen J."/>
            <person name="Wang L."/>
            <person name="Yu S."/>
            <person name="Wang B."/>
            <person name="Wei J."/>
            <person name="Song S."/>
            <person name="Lu X."/>
            <person name="Gao Z."/>
            <person name="Gu W."/>
            <person name="Deng X."/>
            <person name="Ma D."/>
            <person name="Wang S."/>
            <person name="Liang W."/>
            <person name="Fang L."/>
            <person name="Cai C."/>
            <person name="Zhu X."/>
            <person name="Zhou B."/>
            <person name="Zhang Y."/>
            <person name="Chen Z."/>
            <person name="Xu S."/>
            <person name="Zhu R."/>
            <person name="Wang S."/>
            <person name="Zhang T."/>
            <person name="Zhao G."/>
        </authorList>
    </citation>
    <scope>NUCLEOTIDE SEQUENCE [LARGE SCALE GENOMIC DNA]</scope>
    <source>
        <strain evidence="3">cv. Xinhai21</strain>
        <tissue evidence="2">Leaf</tissue>
    </source>
</reference>
<sequence length="417" mass="47966">MEVVMDSSLRRLVNRRLEWLEMTKDQVSDWNAGTTRRRDRLSALPNTVLSRILSKMPMDSVVRTSILSKRWSNLWKHTQGVDFHSLPFSDNQADYSPITRCLDLLLSPQIIKFTTVGHVSERSNPDVQRWVNFALSKNVRQLTIGLMSVSLARRFFQLPDSLFSNRSKILEHLVLSFVEFTPPRPGQPIAASVFSSLKLLVLTHCKLADATVDLCLRKCFVAKEYYTRAIPFQTFQNLTHVFWYGPLKSPNAVYNLVAFLGDCPSIIEIAVDFREESGAVFCQCISEGHVADEYEEGESSQRNPYEVGNLEKLEIAEVRCFSGFDGEMLLVRLLLEKAVNLRKLWLFWRLGDLSVMHDNVLQDITKSGYPQQLSDTIQEEANSIIATILNFRKASPRVRIKFGQEWRIESWRRHFGD</sequence>